<dbReference type="PANTHER" id="PTHR12532">
    <property type="entry name" value="TRANSLATIONAL ACTIVATOR OF CYTOCHROME C OXIDASE 1"/>
    <property type="match status" value="1"/>
</dbReference>
<dbReference type="InterPro" id="IPR017856">
    <property type="entry name" value="Integrase-like_N"/>
</dbReference>
<dbReference type="PANTHER" id="PTHR12532:SF0">
    <property type="entry name" value="TRANSLATIONAL ACTIVATOR OF CYTOCHROME C OXIDASE 1"/>
    <property type="match status" value="1"/>
</dbReference>
<reference evidence="5 6" key="1">
    <citation type="submission" date="2020-01" db="EMBL/GenBank/DDBJ databases">
        <authorList>
            <person name="Gupta K D."/>
        </authorList>
    </citation>
    <scope>NUCLEOTIDE SEQUENCE [LARGE SCALE GENOMIC DNA]</scope>
</reference>
<dbReference type="OrthoDB" id="2017544at2759"/>
<sequence>MYQALQPCYRRLPLQFTRQFSVVHARWAGHNKWSKIKDKKGVNDRQKSILYSKASNEIITAARIGGSVDPALNIRLAAALKSAKDQGVPKENIQKALARAGGASNGSGQHFVYEALAHDSVGLIIECLTDNANRTLHNVRDILTSYGARMTPVKFMFERQGLVTVALDKSIDGEFDKFFDIAIENGAEEVNERPDLETDGYHIYEVYRFSWS</sequence>
<evidence type="ECO:0000256" key="1">
    <source>
        <dbReference type="ARBA" id="ARBA00004173"/>
    </source>
</evidence>
<organism evidence="5 6">
    <name type="scientific">Cyclocybe aegerita</name>
    <name type="common">Black poplar mushroom</name>
    <name type="synonym">Agrocybe aegerita</name>
    <dbReference type="NCBI Taxonomy" id="1973307"/>
    <lineage>
        <taxon>Eukaryota</taxon>
        <taxon>Fungi</taxon>
        <taxon>Dikarya</taxon>
        <taxon>Basidiomycota</taxon>
        <taxon>Agaricomycotina</taxon>
        <taxon>Agaricomycetes</taxon>
        <taxon>Agaricomycetidae</taxon>
        <taxon>Agaricales</taxon>
        <taxon>Agaricineae</taxon>
        <taxon>Bolbitiaceae</taxon>
        <taxon>Cyclocybe</taxon>
    </lineage>
</organism>
<dbReference type="AlphaFoldDB" id="A0A8S0W9C9"/>
<dbReference type="FunFam" id="1.10.10.200:FF:000002">
    <property type="entry name" value="Probable transcriptional regulatory protein CLM62_37755"/>
    <property type="match status" value="1"/>
</dbReference>
<protein>
    <recommendedName>
        <fullName evidence="7">Transcriptional regulator</fullName>
    </recommendedName>
</protein>
<dbReference type="Pfam" id="PF20772">
    <property type="entry name" value="TACO1_YebC_N"/>
    <property type="match status" value="1"/>
</dbReference>
<dbReference type="InterPro" id="IPR002876">
    <property type="entry name" value="Transcrip_reg_TACO1-like"/>
</dbReference>
<dbReference type="EMBL" id="CACVBS010000061">
    <property type="protein sequence ID" value="CAA7267648.1"/>
    <property type="molecule type" value="Genomic_DNA"/>
</dbReference>
<feature type="domain" description="TACO1/YebC-like N-terminal" evidence="4">
    <location>
        <begin position="31"/>
        <end position="102"/>
    </location>
</feature>
<evidence type="ECO:0000313" key="5">
    <source>
        <dbReference type="EMBL" id="CAA7267648.1"/>
    </source>
</evidence>
<comment type="caution">
    <text evidence="5">The sequence shown here is derived from an EMBL/GenBank/DDBJ whole genome shotgun (WGS) entry which is preliminary data.</text>
</comment>
<dbReference type="InterPro" id="IPR026564">
    <property type="entry name" value="Transcrip_reg_TACO1-like_dom3"/>
</dbReference>
<dbReference type="Proteomes" id="UP000467700">
    <property type="component" value="Unassembled WGS sequence"/>
</dbReference>
<proteinExistence type="inferred from homology"/>
<evidence type="ECO:0000259" key="4">
    <source>
        <dbReference type="Pfam" id="PF20772"/>
    </source>
</evidence>
<comment type="subcellular location">
    <subcellularLocation>
        <location evidence="1">Mitochondrion</location>
    </subcellularLocation>
</comment>
<accession>A0A8S0W9C9</accession>
<dbReference type="InterPro" id="IPR048300">
    <property type="entry name" value="TACO1_YebC-like_2nd/3rd_dom"/>
</dbReference>
<keyword evidence="6" id="KW-1185">Reference proteome</keyword>
<evidence type="ECO:0000313" key="6">
    <source>
        <dbReference type="Proteomes" id="UP000467700"/>
    </source>
</evidence>
<gene>
    <name evidence="5" type="ORF">AAE3_LOCUS9857</name>
</gene>
<evidence type="ECO:0000259" key="3">
    <source>
        <dbReference type="Pfam" id="PF01709"/>
    </source>
</evidence>
<comment type="similarity">
    <text evidence="2">Belongs to the TACO1 family.</text>
</comment>
<evidence type="ECO:0008006" key="7">
    <source>
        <dbReference type="Google" id="ProtNLM"/>
    </source>
</evidence>
<dbReference type="Gene3D" id="1.10.10.200">
    <property type="match status" value="1"/>
</dbReference>
<name>A0A8S0W9C9_CYCAE</name>
<dbReference type="GO" id="GO:0005739">
    <property type="term" value="C:mitochondrion"/>
    <property type="evidence" value="ECO:0007669"/>
    <property type="project" value="UniProtKB-SubCell"/>
</dbReference>
<dbReference type="SUPFAM" id="SSF75625">
    <property type="entry name" value="YebC-like"/>
    <property type="match status" value="1"/>
</dbReference>
<dbReference type="Pfam" id="PF01709">
    <property type="entry name" value="Transcrip_reg"/>
    <property type="match status" value="1"/>
</dbReference>
<feature type="domain" description="TACO1/YebC-like second and third" evidence="3">
    <location>
        <begin position="110"/>
        <end position="197"/>
    </location>
</feature>
<dbReference type="Gene3D" id="3.30.70.980">
    <property type="match status" value="2"/>
</dbReference>
<evidence type="ECO:0000256" key="2">
    <source>
        <dbReference type="ARBA" id="ARBA00008724"/>
    </source>
</evidence>
<dbReference type="InterPro" id="IPR029072">
    <property type="entry name" value="YebC-like"/>
</dbReference>
<dbReference type="InterPro" id="IPR049083">
    <property type="entry name" value="TACO1_YebC_N"/>
</dbReference>